<dbReference type="Proteomes" id="UP000465112">
    <property type="component" value="Chromosome 12"/>
</dbReference>
<name>A0A6A5F2S3_PERFL</name>
<evidence type="ECO:0000313" key="1">
    <source>
        <dbReference type="EMBL" id="KAF1382484.1"/>
    </source>
</evidence>
<gene>
    <name evidence="1" type="ORF">PFLUV_G00144260</name>
</gene>
<accession>A0A6A5F2S3</accession>
<organism evidence="1 2">
    <name type="scientific">Perca fluviatilis</name>
    <name type="common">European perch</name>
    <dbReference type="NCBI Taxonomy" id="8168"/>
    <lineage>
        <taxon>Eukaryota</taxon>
        <taxon>Metazoa</taxon>
        <taxon>Chordata</taxon>
        <taxon>Craniata</taxon>
        <taxon>Vertebrata</taxon>
        <taxon>Euteleostomi</taxon>
        <taxon>Actinopterygii</taxon>
        <taxon>Neopterygii</taxon>
        <taxon>Teleostei</taxon>
        <taxon>Neoteleostei</taxon>
        <taxon>Acanthomorphata</taxon>
        <taxon>Eupercaria</taxon>
        <taxon>Perciformes</taxon>
        <taxon>Percoidei</taxon>
        <taxon>Percidae</taxon>
        <taxon>Percinae</taxon>
        <taxon>Perca</taxon>
    </lineage>
</organism>
<comment type="caution">
    <text evidence="1">The sequence shown here is derived from an EMBL/GenBank/DDBJ whole genome shotgun (WGS) entry which is preliminary data.</text>
</comment>
<proteinExistence type="predicted"/>
<dbReference type="EMBL" id="VHII01000012">
    <property type="protein sequence ID" value="KAF1382484.1"/>
    <property type="molecule type" value="Genomic_DNA"/>
</dbReference>
<dbReference type="AlphaFoldDB" id="A0A6A5F2S3"/>
<keyword evidence="2" id="KW-1185">Reference proteome</keyword>
<sequence>MNTSCMLIAWIESHDPDVKEGKIQNTAAFLHPVSHTTPDNINFKCHRKTVRRLEPCPAFRLSMDHHLKELVLLPRATATTPQENTAATS</sequence>
<evidence type="ECO:0000313" key="2">
    <source>
        <dbReference type="Proteomes" id="UP000465112"/>
    </source>
</evidence>
<protein>
    <submittedName>
        <fullName evidence="1">Uncharacterized protein</fullName>
    </submittedName>
</protein>
<reference evidence="1 2" key="1">
    <citation type="submission" date="2019-06" db="EMBL/GenBank/DDBJ databases">
        <title>A chromosome-scale genome assembly of the European perch, Perca fluviatilis.</title>
        <authorList>
            <person name="Roques C."/>
            <person name="Zahm M."/>
            <person name="Cabau C."/>
            <person name="Klopp C."/>
            <person name="Bouchez O."/>
            <person name="Donnadieu C."/>
            <person name="Kuhl H."/>
            <person name="Gislard M."/>
            <person name="Guendouz S."/>
            <person name="Journot L."/>
            <person name="Haffray P."/>
            <person name="Bestin A."/>
            <person name="Morvezen R."/>
            <person name="Feron R."/>
            <person name="Wen M."/>
            <person name="Jouanno E."/>
            <person name="Herpin A."/>
            <person name="Schartl M."/>
            <person name="Postlethwait J."/>
            <person name="Schaerlinger B."/>
            <person name="Chardard D."/>
            <person name="Lecocq T."/>
            <person name="Poncet C."/>
            <person name="Jaffrelo L."/>
            <person name="Lampietro C."/>
            <person name="Guiguen Y."/>
        </authorList>
    </citation>
    <scope>NUCLEOTIDE SEQUENCE [LARGE SCALE GENOMIC DNA]</scope>
    <source>
        <tissue evidence="1">Blood</tissue>
    </source>
</reference>